<dbReference type="PANTHER" id="PTHR47260:SF1">
    <property type="entry name" value="UPF0644 PROTEIN PB2B4.06"/>
    <property type="match status" value="1"/>
</dbReference>
<evidence type="ECO:0000313" key="3">
    <source>
        <dbReference type="Proteomes" id="UP000054549"/>
    </source>
</evidence>
<dbReference type="InterPro" id="IPR006683">
    <property type="entry name" value="Thioestr_dom"/>
</dbReference>
<dbReference type="CDD" id="cd03443">
    <property type="entry name" value="PaaI_thioesterase"/>
    <property type="match status" value="1"/>
</dbReference>
<dbReference type="Gene3D" id="3.10.129.10">
    <property type="entry name" value="Hotdog Thioesterase"/>
    <property type="match status" value="1"/>
</dbReference>
<dbReference type="PANTHER" id="PTHR47260">
    <property type="entry name" value="UPF0644 PROTEIN PB2B4.06"/>
    <property type="match status" value="1"/>
</dbReference>
<dbReference type="STRING" id="946122.A0A0C2SIN5"/>
<dbReference type="HOGENOM" id="CLU_052827_0_0_1"/>
<gene>
    <name evidence="2" type="ORF">M378DRAFT_80324</name>
</gene>
<name>A0A0C2SIN5_AMAMK</name>
<protein>
    <recommendedName>
        <fullName evidence="1">Thioesterase domain-containing protein</fullName>
    </recommendedName>
</protein>
<accession>A0A0C2SIN5</accession>
<dbReference type="Pfam" id="PF03061">
    <property type="entry name" value="4HBT"/>
    <property type="match status" value="1"/>
</dbReference>
<dbReference type="InterPro" id="IPR029069">
    <property type="entry name" value="HotDog_dom_sf"/>
</dbReference>
<dbReference type="OrthoDB" id="506431at2759"/>
<reference evidence="2 3" key="1">
    <citation type="submission" date="2014-04" db="EMBL/GenBank/DDBJ databases">
        <title>Evolutionary Origins and Diversification of the Mycorrhizal Mutualists.</title>
        <authorList>
            <consortium name="DOE Joint Genome Institute"/>
            <consortium name="Mycorrhizal Genomics Consortium"/>
            <person name="Kohler A."/>
            <person name="Kuo A."/>
            <person name="Nagy L.G."/>
            <person name="Floudas D."/>
            <person name="Copeland A."/>
            <person name="Barry K.W."/>
            <person name="Cichocki N."/>
            <person name="Veneault-Fourrey C."/>
            <person name="LaButti K."/>
            <person name="Lindquist E.A."/>
            <person name="Lipzen A."/>
            <person name="Lundell T."/>
            <person name="Morin E."/>
            <person name="Murat C."/>
            <person name="Riley R."/>
            <person name="Ohm R."/>
            <person name="Sun H."/>
            <person name="Tunlid A."/>
            <person name="Henrissat B."/>
            <person name="Grigoriev I.V."/>
            <person name="Hibbett D.S."/>
            <person name="Martin F."/>
        </authorList>
    </citation>
    <scope>NUCLEOTIDE SEQUENCE [LARGE SCALE GENOMIC DNA]</scope>
    <source>
        <strain evidence="2 3">Koide BX008</strain>
    </source>
</reference>
<evidence type="ECO:0000313" key="2">
    <source>
        <dbReference type="EMBL" id="KIL63025.1"/>
    </source>
</evidence>
<organism evidence="2 3">
    <name type="scientific">Amanita muscaria (strain Koide BX008)</name>
    <dbReference type="NCBI Taxonomy" id="946122"/>
    <lineage>
        <taxon>Eukaryota</taxon>
        <taxon>Fungi</taxon>
        <taxon>Dikarya</taxon>
        <taxon>Basidiomycota</taxon>
        <taxon>Agaricomycotina</taxon>
        <taxon>Agaricomycetes</taxon>
        <taxon>Agaricomycetidae</taxon>
        <taxon>Agaricales</taxon>
        <taxon>Pluteineae</taxon>
        <taxon>Amanitaceae</taxon>
        <taxon>Amanita</taxon>
    </lineage>
</organism>
<dbReference type="InParanoid" id="A0A0C2SIN5"/>
<dbReference type="EMBL" id="KN818263">
    <property type="protein sequence ID" value="KIL63025.1"/>
    <property type="molecule type" value="Genomic_DNA"/>
</dbReference>
<dbReference type="AlphaFoldDB" id="A0A0C2SIN5"/>
<evidence type="ECO:0000259" key="1">
    <source>
        <dbReference type="Pfam" id="PF03061"/>
    </source>
</evidence>
<sequence length="274" mass="30424">MIHRVIFRIRTGIHRYYSSSSSPPRRSLLLPGVLSASLISYTLGSIYPPQSLTLLFPRPAPPPPDPSDPASIAYTQNLEENLQSLPLLQKLRTQSDAEEWYETRPYQNFPEERRVNHLTAGVLRGPGKFAIRPLVRSRKDEKESIVFLHVGRALCGYDGVVHGGLLATVLDESLGRTAIINLPDKVGVTANLDLKYKAPTRADQFIVIKTKLDGIQGRKAFVSGRVEDLQGTLLVEATATFVQPKYAKLLNSSSLRKAWGEPVQPDKSGMEKLK</sequence>
<proteinExistence type="predicted"/>
<dbReference type="Proteomes" id="UP000054549">
    <property type="component" value="Unassembled WGS sequence"/>
</dbReference>
<keyword evidence="3" id="KW-1185">Reference proteome</keyword>
<feature type="domain" description="Thioesterase" evidence="1">
    <location>
        <begin position="159"/>
        <end position="233"/>
    </location>
</feature>
<dbReference type="SUPFAM" id="SSF54637">
    <property type="entry name" value="Thioesterase/thiol ester dehydrase-isomerase"/>
    <property type="match status" value="1"/>
</dbReference>
<dbReference type="InterPro" id="IPR052061">
    <property type="entry name" value="PTE-AB_protein"/>
</dbReference>